<organism evidence="2">
    <name type="scientific">marine sediment metagenome</name>
    <dbReference type="NCBI Taxonomy" id="412755"/>
    <lineage>
        <taxon>unclassified sequences</taxon>
        <taxon>metagenomes</taxon>
        <taxon>ecological metagenomes</taxon>
    </lineage>
</organism>
<accession>X0ZTQ9</accession>
<sequence length="36" mass="4131">LINEMKNPGNLKKEQIKLKPKLIIRQSSGPPREFNA</sequence>
<reference evidence="2" key="1">
    <citation type="journal article" date="2014" name="Front. Microbiol.">
        <title>High frequency of phylogenetically diverse reductive dehalogenase-homologous genes in deep subseafloor sedimentary metagenomes.</title>
        <authorList>
            <person name="Kawai M."/>
            <person name="Futagami T."/>
            <person name="Toyoda A."/>
            <person name="Takaki Y."/>
            <person name="Nishi S."/>
            <person name="Hori S."/>
            <person name="Arai W."/>
            <person name="Tsubouchi T."/>
            <person name="Morono Y."/>
            <person name="Uchiyama I."/>
            <person name="Ito T."/>
            <person name="Fujiyama A."/>
            <person name="Inagaki F."/>
            <person name="Takami H."/>
        </authorList>
    </citation>
    <scope>NUCLEOTIDE SEQUENCE</scope>
    <source>
        <strain evidence="2">Expedition CK06-06</strain>
    </source>
</reference>
<dbReference type="AlphaFoldDB" id="X0ZTQ9"/>
<evidence type="ECO:0000256" key="1">
    <source>
        <dbReference type="SAM" id="MobiDB-lite"/>
    </source>
</evidence>
<proteinExistence type="predicted"/>
<comment type="caution">
    <text evidence="2">The sequence shown here is derived from an EMBL/GenBank/DDBJ whole genome shotgun (WGS) entry which is preliminary data.</text>
</comment>
<evidence type="ECO:0000313" key="2">
    <source>
        <dbReference type="EMBL" id="GAG61397.1"/>
    </source>
</evidence>
<feature type="non-terminal residue" evidence="2">
    <location>
        <position position="1"/>
    </location>
</feature>
<protein>
    <submittedName>
        <fullName evidence="2">Uncharacterized protein</fullName>
    </submittedName>
</protein>
<feature type="region of interest" description="Disordered" evidence="1">
    <location>
        <begin position="1"/>
        <end position="36"/>
    </location>
</feature>
<name>X0ZTQ9_9ZZZZ</name>
<dbReference type="EMBL" id="BART01005129">
    <property type="protein sequence ID" value="GAG61397.1"/>
    <property type="molecule type" value="Genomic_DNA"/>
</dbReference>
<gene>
    <name evidence="2" type="ORF">S01H4_12197</name>
</gene>